<proteinExistence type="predicted"/>
<feature type="non-terminal residue" evidence="1">
    <location>
        <position position="110"/>
    </location>
</feature>
<sequence length="110" mass="11862">MAARRAAVDESLAALEVRKICRVVLEGFDRVENARAERAQSQLRRELRLAVPKAAGEGLCEALQVPWPLPQEDSQEFQALGDTGLAISKIVSGLAGADVPAHVFDQINEG</sequence>
<protein>
    <submittedName>
        <fullName evidence="1">Uncharacterized protein</fullName>
    </submittedName>
</protein>
<gene>
    <name evidence="1" type="ORF">PCOR1329_LOCUS63074</name>
</gene>
<comment type="caution">
    <text evidence="1">The sequence shown here is derived from an EMBL/GenBank/DDBJ whole genome shotgun (WGS) entry which is preliminary data.</text>
</comment>
<evidence type="ECO:0000313" key="1">
    <source>
        <dbReference type="EMBL" id="CAK0879740.1"/>
    </source>
</evidence>
<dbReference type="Proteomes" id="UP001189429">
    <property type="component" value="Unassembled WGS sequence"/>
</dbReference>
<dbReference type="EMBL" id="CAUYUJ010017993">
    <property type="protein sequence ID" value="CAK0879740.1"/>
    <property type="molecule type" value="Genomic_DNA"/>
</dbReference>
<reference evidence="1" key="1">
    <citation type="submission" date="2023-10" db="EMBL/GenBank/DDBJ databases">
        <authorList>
            <person name="Chen Y."/>
            <person name="Shah S."/>
            <person name="Dougan E. K."/>
            <person name="Thang M."/>
            <person name="Chan C."/>
        </authorList>
    </citation>
    <scope>NUCLEOTIDE SEQUENCE [LARGE SCALE GENOMIC DNA]</scope>
</reference>
<name>A0ABN9W392_9DINO</name>
<keyword evidence="2" id="KW-1185">Reference proteome</keyword>
<accession>A0ABN9W392</accession>
<evidence type="ECO:0000313" key="2">
    <source>
        <dbReference type="Proteomes" id="UP001189429"/>
    </source>
</evidence>
<organism evidence="1 2">
    <name type="scientific">Prorocentrum cordatum</name>
    <dbReference type="NCBI Taxonomy" id="2364126"/>
    <lineage>
        <taxon>Eukaryota</taxon>
        <taxon>Sar</taxon>
        <taxon>Alveolata</taxon>
        <taxon>Dinophyceae</taxon>
        <taxon>Prorocentrales</taxon>
        <taxon>Prorocentraceae</taxon>
        <taxon>Prorocentrum</taxon>
    </lineage>
</organism>